<dbReference type="STRING" id="128944.AWM75_04540"/>
<proteinExistence type="predicted"/>
<organism evidence="2 3">
    <name type="scientific">Aerococcus urinaehominis</name>
    <dbReference type="NCBI Taxonomy" id="128944"/>
    <lineage>
        <taxon>Bacteria</taxon>
        <taxon>Bacillati</taxon>
        <taxon>Bacillota</taxon>
        <taxon>Bacilli</taxon>
        <taxon>Lactobacillales</taxon>
        <taxon>Aerococcaceae</taxon>
        <taxon>Aerococcus</taxon>
    </lineage>
</organism>
<evidence type="ECO:0000313" key="2">
    <source>
        <dbReference type="EMBL" id="AMB99315.1"/>
    </source>
</evidence>
<gene>
    <name evidence="2" type="ORF">AWM75_04540</name>
</gene>
<dbReference type="InterPro" id="IPR018689">
    <property type="entry name" value="Imm33_dom"/>
</dbReference>
<name>A0A0X8FL53_9LACT</name>
<dbReference type="Proteomes" id="UP000062260">
    <property type="component" value="Chromosome"/>
</dbReference>
<dbReference type="KEGG" id="auh:AWM75_04540"/>
<evidence type="ECO:0000259" key="1">
    <source>
        <dbReference type="Pfam" id="PF09951"/>
    </source>
</evidence>
<feature type="domain" description="Immunity protein Imm33" evidence="1">
    <location>
        <begin position="11"/>
        <end position="92"/>
    </location>
</feature>
<keyword evidence="3" id="KW-1185">Reference proteome</keyword>
<reference evidence="2 3" key="1">
    <citation type="journal article" date="2016" name="Genome Announc.">
        <title>Complete Genome Sequences of Aerococcus christensenii CCUG 28831T, Aerococcus sanguinicola CCUG 43001T, Aerococcus urinae CCUG 36881T, Aerococcus urinaeequi CCUG 28094T, Aerococcus urinaehominis CCUG 42038 BT, and Aerococcus viridans CCUG 4311T.</title>
        <authorList>
            <person name="Carkaci D."/>
            <person name="Dargis R."/>
            <person name="Nielsen X.C."/>
            <person name="Skovgaard O."/>
            <person name="Fuursted K."/>
            <person name="Christensen J.J."/>
        </authorList>
    </citation>
    <scope>NUCLEOTIDE SEQUENCE [LARGE SCALE GENOMIC DNA]</scope>
    <source>
        <strain evidence="2 3">CCUG42038B</strain>
    </source>
</reference>
<reference evidence="3" key="2">
    <citation type="submission" date="2016-01" db="EMBL/GenBank/DDBJ databases">
        <title>Six Aerococcus type strain genome sequencing and assembly using PacBio and Illumina Hiseq.</title>
        <authorList>
            <person name="Carkaci D."/>
            <person name="Dargis R."/>
            <person name="Nielsen X.C."/>
            <person name="Skovgaard O."/>
            <person name="Fuursted K."/>
            <person name="Christensen J.J."/>
        </authorList>
    </citation>
    <scope>NUCLEOTIDE SEQUENCE [LARGE SCALE GENOMIC DNA]</scope>
    <source>
        <strain evidence="3">CCUG42038B</strain>
    </source>
</reference>
<protein>
    <recommendedName>
        <fullName evidence="1">Immunity protein Imm33 domain-containing protein</fullName>
    </recommendedName>
</protein>
<accession>A0A0X8FL53</accession>
<dbReference type="Pfam" id="PF09951">
    <property type="entry name" value="Imm33"/>
    <property type="match status" value="1"/>
</dbReference>
<dbReference type="AlphaFoldDB" id="A0A0X8FL53"/>
<dbReference type="RefSeq" id="WP_067978808.1">
    <property type="nucleotide sequence ID" value="NZ_CP014163.1"/>
</dbReference>
<evidence type="ECO:0000313" key="3">
    <source>
        <dbReference type="Proteomes" id="UP000062260"/>
    </source>
</evidence>
<dbReference type="EMBL" id="CP014163">
    <property type="protein sequence ID" value="AMB99315.1"/>
    <property type="molecule type" value="Genomic_DNA"/>
</dbReference>
<sequence length="272" mass="31196">MREWIKDADKCIVSKKILLGEAKLLWAWREDASLADDSGWRFLSDADTEESLQLPGATQLVSFNEIATIEPSVVGIYYYPLSADFQFANQDGVKHFVYNDDFSPVALVDAPQRLPLDQDSFKRHFPEYVALASQQNIARPNLDFQLEAEGHDLIDVLLADRQGHLANFESYLLIGLLAGYYRARYQSIPLSHQDSQQVILHIMCSRFNIQTDQVLTYLDYFVDQLANPLSQAEAQLLVYGQAMFNWYRQEDDQSINQAYSGLLNHHRKAQVR</sequence>
<dbReference type="OrthoDB" id="9789980at2"/>